<dbReference type="GO" id="GO:0047423">
    <property type="term" value="F:N-methylhydantoinase (ATP-hydrolyzing) activity"/>
    <property type="evidence" value="ECO:0007669"/>
    <property type="project" value="UniProtKB-EC"/>
</dbReference>
<accession>A0A0M2NLF0</accession>
<dbReference type="EC" id="3.5.2.14" evidence="3"/>
<dbReference type="GO" id="GO:0006749">
    <property type="term" value="P:glutathione metabolic process"/>
    <property type="evidence" value="ECO:0007669"/>
    <property type="project" value="TreeGrafter"/>
</dbReference>
<dbReference type="AlphaFoldDB" id="A0A0M2NLF0"/>
<protein>
    <submittedName>
        <fullName evidence="3">N-methylhydantoinase (ATP-hydrolyzing)</fullName>
        <ecNumber evidence="3">3.5.2.14</ecNumber>
    </submittedName>
</protein>
<dbReference type="InterPro" id="IPR002821">
    <property type="entry name" value="Hydantoinase_A"/>
</dbReference>
<dbReference type="GO" id="GO:0017168">
    <property type="term" value="F:5-oxoprolinase (ATP-hydrolyzing) activity"/>
    <property type="evidence" value="ECO:0007669"/>
    <property type="project" value="TreeGrafter"/>
</dbReference>
<dbReference type="Pfam" id="PF05378">
    <property type="entry name" value="Hydant_A_N"/>
    <property type="match status" value="1"/>
</dbReference>
<keyword evidence="4" id="KW-1185">Reference proteome</keyword>
<evidence type="ECO:0000313" key="4">
    <source>
        <dbReference type="Proteomes" id="UP000034076"/>
    </source>
</evidence>
<dbReference type="Pfam" id="PF01968">
    <property type="entry name" value="Hydantoinase_A"/>
    <property type="match status" value="1"/>
</dbReference>
<organism evidence="3 4">
    <name type="scientific">Christensenella hongkongensis</name>
    <dbReference type="NCBI Taxonomy" id="270498"/>
    <lineage>
        <taxon>Bacteria</taxon>
        <taxon>Bacillati</taxon>
        <taxon>Bacillota</taxon>
        <taxon>Clostridia</taxon>
        <taxon>Christensenellales</taxon>
        <taxon>Christensenellaceae</taxon>
        <taxon>Christensenella</taxon>
    </lineage>
</organism>
<dbReference type="PANTHER" id="PTHR11365:SF2">
    <property type="entry name" value="5-OXOPROLINASE"/>
    <property type="match status" value="1"/>
</dbReference>
<evidence type="ECO:0000313" key="3">
    <source>
        <dbReference type="EMBL" id="KKI51065.1"/>
    </source>
</evidence>
<dbReference type="PANTHER" id="PTHR11365">
    <property type="entry name" value="5-OXOPROLINASE RELATED"/>
    <property type="match status" value="1"/>
</dbReference>
<dbReference type="InterPro" id="IPR045079">
    <property type="entry name" value="Oxoprolinase-like"/>
</dbReference>
<dbReference type="OrthoDB" id="9768323at2"/>
<dbReference type="Proteomes" id="UP000034076">
    <property type="component" value="Unassembled WGS sequence"/>
</dbReference>
<feature type="domain" description="Hydantoinase A/oxoprolinase" evidence="1">
    <location>
        <begin position="187"/>
        <end position="321"/>
    </location>
</feature>
<proteinExistence type="predicted"/>
<reference evidence="3 4" key="1">
    <citation type="submission" date="2015-04" db="EMBL/GenBank/DDBJ databases">
        <title>Draft genome sequence of bacteremic isolate Catabacter hongkongensis type strain HKU16T.</title>
        <authorList>
            <person name="Lau S.K."/>
            <person name="Teng J.L."/>
            <person name="Huang Y."/>
            <person name="Curreem S.O."/>
            <person name="Tsui S.K."/>
            <person name="Woo P.C."/>
        </authorList>
    </citation>
    <scope>NUCLEOTIDE SEQUENCE [LARGE SCALE GENOMIC DNA]</scope>
    <source>
        <strain evidence="3 4">HKU16</strain>
    </source>
</reference>
<feature type="domain" description="Hydantoinase/oxoprolinase N-terminal" evidence="2">
    <location>
        <begin position="5"/>
        <end position="90"/>
    </location>
</feature>
<dbReference type="PATRIC" id="fig|270498.16.peg.892"/>
<evidence type="ECO:0000259" key="1">
    <source>
        <dbReference type="Pfam" id="PF01968"/>
    </source>
</evidence>
<dbReference type="EMBL" id="LAYJ01000088">
    <property type="protein sequence ID" value="KKI51065.1"/>
    <property type="molecule type" value="Genomic_DNA"/>
</dbReference>
<gene>
    <name evidence="3" type="ORF">CHK_1452</name>
</gene>
<name>A0A0M2NLF0_9FIRM</name>
<dbReference type="RefSeq" id="WP_052740439.1">
    <property type="nucleotide sequence ID" value="NZ_LAYJ01000088.1"/>
</dbReference>
<dbReference type="InterPro" id="IPR008040">
    <property type="entry name" value="Hydant_A_N"/>
</dbReference>
<dbReference type="InterPro" id="IPR043129">
    <property type="entry name" value="ATPase_NBD"/>
</dbReference>
<dbReference type="STRING" id="270498.CHK_1452"/>
<evidence type="ECO:0000259" key="2">
    <source>
        <dbReference type="Pfam" id="PF05378"/>
    </source>
</evidence>
<comment type="caution">
    <text evidence="3">The sequence shown here is derived from an EMBL/GenBank/DDBJ whole genome shotgun (WGS) entry which is preliminary data.</text>
</comment>
<dbReference type="GO" id="GO:0005829">
    <property type="term" value="C:cytosol"/>
    <property type="evidence" value="ECO:0007669"/>
    <property type="project" value="TreeGrafter"/>
</dbReference>
<sequence>MKLGIGIDTGGTYTDAVIYNFASQEILACAKALTTREDLSVGIGGALDGLPKEYLQKAQLVSLSTTLATNACVENKGGRARLLLMGIEKKIIDWVGADYGLSDNGELFFYDIKKDGSGNIIEPDFDELLNGTANWLQDADSLGIVELYAMKNGAVYEKKAKQAFSRRYDFPLICGHELFSELNSVQRGASTLLNAKLLPVIREFLAAVKASLKERGVDAPLVIVRSDSSLMSEEFSMLRPVETILCGPAASVLGGLKLTGEKDSVIIDMGGTTTDISLVKNGEPVKVKDGVSIGKWKTFVKGIFIDTFGLGGDSAIRLVDGRLALDTRRVTPICVAAQAWPSITQELRRLIASGNRHLSFPLHEFFYLIKAMPDRGNYSEREIALCDVLKDGPLPIGKAAEAIGLDLYTLDTQRLEKEGVLMRCGLTPTDIMHIKGDFNRYDTAAPALAATFLMRSLGLTDDQESDTKDALMDFCESVYDMVKKKMYCNIVRILLQDEYESLRADGIGPQLEELISQSWEASKSPRGFTSADFSTKAVLVGIGAPTHIFLPDVAKALHTVCRIPEYAGVANAVGAIVGNVNATAVIEIAPSYGPGGITGYTVFGRDKSIAVKELDEAVCIARAEAQSAAADEARRRGVQGNIDVKTEVFSNVGVIKGNVEIDLGTKVIATAAGDIAAQQE</sequence>
<dbReference type="SUPFAM" id="SSF53067">
    <property type="entry name" value="Actin-like ATPase domain"/>
    <property type="match status" value="1"/>
</dbReference>
<keyword evidence="3" id="KW-0378">Hydrolase</keyword>